<feature type="region of interest" description="Disordered" evidence="2">
    <location>
        <begin position="1"/>
        <end position="20"/>
    </location>
</feature>
<name>A0AAX1IHB4_STEMA</name>
<evidence type="ECO:0000259" key="3">
    <source>
        <dbReference type="PROSITE" id="PS50110"/>
    </source>
</evidence>
<protein>
    <submittedName>
        <fullName evidence="4">HD domain-containing protein</fullName>
    </submittedName>
</protein>
<reference evidence="4 5" key="1">
    <citation type="submission" date="2020-08" db="EMBL/GenBank/DDBJ databases">
        <title>Phenotypic and transcriptomic analysis of seven clinical Stenotrophomonas maltophilia isolates identify a small set of shared and commonly regulated genes involved in biofilm lifestyle.</title>
        <authorList>
            <person name="Alio I."/>
            <person name="Gudzuhn M."/>
            <person name="Streit W."/>
        </authorList>
    </citation>
    <scope>NUCLEOTIDE SEQUENCE [LARGE SCALE GENOMIC DNA]</scope>
    <source>
        <strain evidence="4 5">UHH_SKK55</strain>
    </source>
</reference>
<comment type="caution">
    <text evidence="1">Lacks conserved residue(s) required for the propagation of feature annotation.</text>
</comment>
<evidence type="ECO:0000256" key="2">
    <source>
        <dbReference type="SAM" id="MobiDB-lite"/>
    </source>
</evidence>
<dbReference type="Proteomes" id="UP000515598">
    <property type="component" value="Chromosome"/>
</dbReference>
<dbReference type="GO" id="GO:0000160">
    <property type="term" value="P:phosphorelay signal transduction system"/>
    <property type="evidence" value="ECO:0007669"/>
    <property type="project" value="InterPro"/>
</dbReference>
<dbReference type="AlphaFoldDB" id="A0AAX1IHB4"/>
<dbReference type="InterPro" id="IPR001789">
    <property type="entry name" value="Sig_transdc_resp-reg_receiver"/>
</dbReference>
<proteinExistence type="predicted"/>
<dbReference type="PROSITE" id="PS50110">
    <property type="entry name" value="RESPONSE_REGULATORY"/>
    <property type="match status" value="1"/>
</dbReference>
<feature type="domain" description="Response regulatory" evidence="3">
    <location>
        <begin position="30"/>
        <end position="68"/>
    </location>
</feature>
<organism evidence="4 5">
    <name type="scientific">Stenotrophomonas maltophilia</name>
    <name type="common">Pseudomonas maltophilia</name>
    <name type="synonym">Xanthomonas maltophilia</name>
    <dbReference type="NCBI Taxonomy" id="40324"/>
    <lineage>
        <taxon>Bacteria</taxon>
        <taxon>Pseudomonadati</taxon>
        <taxon>Pseudomonadota</taxon>
        <taxon>Gammaproteobacteria</taxon>
        <taxon>Lysobacterales</taxon>
        <taxon>Lysobacteraceae</taxon>
        <taxon>Stenotrophomonas</taxon>
        <taxon>Stenotrophomonas maltophilia group</taxon>
    </lineage>
</organism>
<accession>A0AAX1IHB4</accession>
<evidence type="ECO:0000313" key="4">
    <source>
        <dbReference type="EMBL" id="QNG78679.1"/>
    </source>
</evidence>
<gene>
    <name evidence="4" type="ORF">GPNADHDJ_02897</name>
</gene>
<evidence type="ECO:0000313" key="5">
    <source>
        <dbReference type="Proteomes" id="UP000515598"/>
    </source>
</evidence>
<sequence>MQGASVRSGRVSSPADDPAWSKNQAEYALNIVIVDDQTSARTMLRHVIEDIAPELSVYDFGDPLTALA</sequence>
<evidence type="ECO:0000256" key="1">
    <source>
        <dbReference type="PROSITE-ProRule" id="PRU00169"/>
    </source>
</evidence>
<dbReference type="EMBL" id="CP060025">
    <property type="protein sequence ID" value="QNG78679.1"/>
    <property type="molecule type" value="Genomic_DNA"/>
</dbReference>